<dbReference type="GO" id="GO:0016705">
    <property type="term" value="F:oxidoreductase activity, acting on paired donors, with incorporation or reduction of molecular oxygen"/>
    <property type="evidence" value="ECO:0007669"/>
    <property type="project" value="InterPro"/>
</dbReference>
<dbReference type="NCBIfam" id="TIGR03860">
    <property type="entry name" value="FMN_nitrolo"/>
    <property type="match status" value="1"/>
</dbReference>
<dbReference type="InterPro" id="IPR011251">
    <property type="entry name" value="Luciferase-like_dom"/>
</dbReference>
<evidence type="ECO:0000313" key="7">
    <source>
        <dbReference type="EMBL" id="ORY80857.1"/>
    </source>
</evidence>
<evidence type="ECO:0000256" key="5">
    <source>
        <dbReference type="ARBA" id="ARBA00033748"/>
    </source>
</evidence>
<dbReference type="PANTHER" id="PTHR30011">
    <property type="entry name" value="ALKANESULFONATE MONOOXYGENASE-RELATED"/>
    <property type="match status" value="1"/>
</dbReference>
<dbReference type="RefSeq" id="XP_040724502.1">
    <property type="nucleotide sequence ID" value="XM_040869536.1"/>
</dbReference>
<accession>A0A1Y2FB49</accession>
<evidence type="ECO:0000259" key="6">
    <source>
        <dbReference type="Pfam" id="PF00296"/>
    </source>
</evidence>
<evidence type="ECO:0000256" key="3">
    <source>
        <dbReference type="ARBA" id="ARBA00023002"/>
    </source>
</evidence>
<dbReference type="EMBL" id="MCFI01000012">
    <property type="protein sequence ID" value="ORY80857.1"/>
    <property type="molecule type" value="Genomic_DNA"/>
</dbReference>
<dbReference type="GeneID" id="63786135"/>
<proteinExistence type="inferred from homology"/>
<dbReference type="OrthoDB" id="5561043at2759"/>
<keyword evidence="8" id="KW-1185">Reference proteome</keyword>
<organism evidence="7 8">
    <name type="scientific">Protomyces lactucae-debilis</name>
    <dbReference type="NCBI Taxonomy" id="2754530"/>
    <lineage>
        <taxon>Eukaryota</taxon>
        <taxon>Fungi</taxon>
        <taxon>Dikarya</taxon>
        <taxon>Ascomycota</taxon>
        <taxon>Taphrinomycotina</taxon>
        <taxon>Taphrinomycetes</taxon>
        <taxon>Taphrinales</taxon>
        <taxon>Protomycetaceae</taxon>
        <taxon>Protomyces</taxon>
    </lineage>
</organism>
<comment type="caution">
    <text evidence="7">The sequence shown here is derived from an EMBL/GenBank/DDBJ whole genome shotgun (WGS) entry which is preliminary data.</text>
</comment>
<dbReference type="AlphaFoldDB" id="A0A1Y2FB49"/>
<dbReference type="GO" id="GO:0004497">
    <property type="term" value="F:monooxygenase activity"/>
    <property type="evidence" value="ECO:0007669"/>
    <property type="project" value="UniProtKB-KW"/>
</dbReference>
<comment type="similarity">
    <text evidence="5">Belongs to the NtaA/SnaA/DszA monooxygenase family.</text>
</comment>
<keyword evidence="4" id="KW-0503">Monooxygenase</keyword>
<keyword evidence="3" id="KW-0560">Oxidoreductase</keyword>
<evidence type="ECO:0000313" key="8">
    <source>
        <dbReference type="Proteomes" id="UP000193685"/>
    </source>
</evidence>
<dbReference type="Pfam" id="PF00296">
    <property type="entry name" value="Bac_luciferase"/>
    <property type="match status" value="1"/>
</dbReference>
<evidence type="ECO:0000256" key="4">
    <source>
        <dbReference type="ARBA" id="ARBA00023033"/>
    </source>
</evidence>
<dbReference type="InterPro" id="IPR051260">
    <property type="entry name" value="Diverse_substr_monoxygenases"/>
</dbReference>
<dbReference type="SUPFAM" id="SSF51679">
    <property type="entry name" value="Bacterial luciferase-like"/>
    <property type="match status" value="1"/>
</dbReference>
<protein>
    <submittedName>
        <fullName evidence="7">Luciferase-like domain-containing protein</fullName>
    </submittedName>
</protein>
<dbReference type="PIRSF" id="PIRSF000337">
    <property type="entry name" value="NTA_MOA"/>
    <property type="match status" value="1"/>
</dbReference>
<evidence type="ECO:0000256" key="2">
    <source>
        <dbReference type="ARBA" id="ARBA00022643"/>
    </source>
</evidence>
<sequence length="492" mass="54070">MAHARMYHLNEANTRNTIMPSVASQKKQLILNAFDMACIGHQSPGQWRKPGDKSPNYKDLEYWTELAQLLERGKIHGIFLADVLGSYDIYQGNINPAIQSAAQFPVNDPAYSIPAMAVVTKHLGFAVTSSTTYAQPFDLARRFSTLDHLTKGRIAWNVVTSYLDSAARNLGLGDKQIAHDKRYEMADEYMTVVYKLWEQSWDEDAVVKDAEHDIFTDPSKVHRINHEGQYFKVPGPHLCEPSPQRTPVIYQAGTSGPGKNFAAKHAEAIFVSGNTPEDLRPSVDDVRALAAKQGRDPKSIKVITLLGTIIGDTEEEAQAKYADFQKYASETGALALFGGWTGVDLSKYPIDEELKLSAAGSNAIQSALERWSKAAPGVEKWTPRTVGKHIAIGGLGPVAVGTASSVADQLERWVEIADVDGFNLSYVAAPGTFEDVVNKLVPELQRRGIFHTEYEGSTMREGINQNAGSGRLNADHPAHRIISDRIPDPVSE</sequence>
<dbReference type="Gene3D" id="3.20.20.30">
    <property type="entry name" value="Luciferase-like domain"/>
    <property type="match status" value="1"/>
</dbReference>
<dbReference type="InterPro" id="IPR016215">
    <property type="entry name" value="NTA_MOA"/>
</dbReference>
<dbReference type="OMA" id="VFMSGWM"/>
<dbReference type="Proteomes" id="UP000193685">
    <property type="component" value="Unassembled WGS sequence"/>
</dbReference>
<dbReference type="STRING" id="56484.A0A1Y2FB49"/>
<keyword evidence="1" id="KW-0285">Flavoprotein</keyword>
<name>A0A1Y2FB49_PROLT</name>
<dbReference type="PANTHER" id="PTHR30011:SF16">
    <property type="entry name" value="C2H2 FINGER DOMAIN TRANSCRIPTION FACTOR (EUROFUNG)-RELATED"/>
    <property type="match status" value="1"/>
</dbReference>
<dbReference type="CDD" id="cd01095">
    <property type="entry name" value="Nitrilotriacetate_monoxgenase"/>
    <property type="match status" value="1"/>
</dbReference>
<feature type="domain" description="Luciferase-like" evidence="6">
    <location>
        <begin position="54"/>
        <end position="416"/>
    </location>
</feature>
<keyword evidence="2" id="KW-0288">FMN</keyword>
<gene>
    <name evidence="7" type="ORF">BCR37DRAFT_380704</name>
</gene>
<reference evidence="7 8" key="1">
    <citation type="submission" date="2016-07" db="EMBL/GenBank/DDBJ databases">
        <title>Pervasive Adenine N6-methylation of Active Genes in Fungi.</title>
        <authorList>
            <consortium name="DOE Joint Genome Institute"/>
            <person name="Mondo S.J."/>
            <person name="Dannebaum R.O."/>
            <person name="Kuo R.C."/>
            <person name="Labutti K."/>
            <person name="Haridas S."/>
            <person name="Kuo A."/>
            <person name="Salamov A."/>
            <person name="Ahrendt S.R."/>
            <person name="Lipzen A."/>
            <person name="Sullivan W."/>
            <person name="Andreopoulos W.B."/>
            <person name="Clum A."/>
            <person name="Lindquist E."/>
            <person name="Daum C."/>
            <person name="Ramamoorthy G.K."/>
            <person name="Gryganskyi A."/>
            <person name="Culley D."/>
            <person name="Magnuson J.K."/>
            <person name="James T.Y."/>
            <person name="O'Malley M.A."/>
            <person name="Stajich J.E."/>
            <person name="Spatafora J.W."/>
            <person name="Visel A."/>
            <person name="Grigoriev I.V."/>
        </authorList>
    </citation>
    <scope>NUCLEOTIDE SEQUENCE [LARGE SCALE GENOMIC DNA]</scope>
    <source>
        <strain evidence="7 8">12-1054</strain>
    </source>
</reference>
<dbReference type="InterPro" id="IPR036661">
    <property type="entry name" value="Luciferase-like_sf"/>
</dbReference>
<evidence type="ECO:0000256" key="1">
    <source>
        <dbReference type="ARBA" id="ARBA00022630"/>
    </source>
</evidence>